<dbReference type="Pfam" id="PF04304">
    <property type="entry name" value="DUF454"/>
    <property type="match status" value="1"/>
</dbReference>
<dbReference type="GO" id="GO:0005886">
    <property type="term" value="C:plasma membrane"/>
    <property type="evidence" value="ECO:0007669"/>
    <property type="project" value="TreeGrafter"/>
</dbReference>
<keyword evidence="1" id="KW-0472">Membrane</keyword>
<dbReference type="InterPro" id="IPR007401">
    <property type="entry name" value="DUF454"/>
</dbReference>
<sequence length="115" mass="13446">MISLLMAYIGFVTPGIPFSMFLVFSAYCFSKSSKRMHDWLYNHKHFGPFLTNWTEHKVFPLKMKYMMIAVMSSSLAILWFTTYNWKAVIGTGITMAIVAIWAWRYPSSIEEAKKR</sequence>
<evidence type="ECO:0000256" key="1">
    <source>
        <dbReference type="SAM" id="Phobius"/>
    </source>
</evidence>
<feature type="transmembrane region" description="Helical" evidence="1">
    <location>
        <begin position="87"/>
        <end position="105"/>
    </location>
</feature>
<evidence type="ECO:0008006" key="3">
    <source>
        <dbReference type="Google" id="ProtNLM"/>
    </source>
</evidence>
<keyword evidence="1" id="KW-1133">Transmembrane helix</keyword>
<dbReference type="PIRSF" id="PIRSF016789">
    <property type="entry name" value="DUF454"/>
    <property type="match status" value="1"/>
</dbReference>
<gene>
    <name evidence="2" type="ORF">UFOVP447_226</name>
</gene>
<dbReference type="PANTHER" id="PTHR35813:SF1">
    <property type="entry name" value="INNER MEMBRANE PROTEIN YBAN"/>
    <property type="match status" value="1"/>
</dbReference>
<proteinExistence type="predicted"/>
<dbReference type="PANTHER" id="PTHR35813">
    <property type="entry name" value="INNER MEMBRANE PROTEIN YBAN"/>
    <property type="match status" value="1"/>
</dbReference>
<name>A0A6J5MAI4_9CAUD</name>
<accession>A0A6J5MAI4</accession>
<reference evidence="2" key="1">
    <citation type="submission" date="2020-04" db="EMBL/GenBank/DDBJ databases">
        <authorList>
            <person name="Chiriac C."/>
            <person name="Salcher M."/>
            <person name="Ghai R."/>
            <person name="Kavagutti S V."/>
        </authorList>
    </citation>
    <scope>NUCLEOTIDE SEQUENCE</scope>
</reference>
<feature type="transmembrane region" description="Helical" evidence="1">
    <location>
        <begin position="65"/>
        <end position="81"/>
    </location>
</feature>
<keyword evidence="1" id="KW-0812">Transmembrane</keyword>
<dbReference type="EMBL" id="LR796423">
    <property type="protein sequence ID" value="CAB4143754.1"/>
    <property type="molecule type" value="Genomic_DNA"/>
</dbReference>
<organism evidence="2">
    <name type="scientific">uncultured Caudovirales phage</name>
    <dbReference type="NCBI Taxonomy" id="2100421"/>
    <lineage>
        <taxon>Viruses</taxon>
        <taxon>Duplodnaviria</taxon>
        <taxon>Heunggongvirae</taxon>
        <taxon>Uroviricota</taxon>
        <taxon>Caudoviricetes</taxon>
        <taxon>Peduoviridae</taxon>
        <taxon>Maltschvirus</taxon>
        <taxon>Maltschvirus maltsch</taxon>
    </lineage>
</organism>
<protein>
    <recommendedName>
        <fullName evidence="3">DUF454 domain-containing protein</fullName>
    </recommendedName>
</protein>
<feature type="transmembrane region" description="Helical" evidence="1">
    <location>
        <begin position="6"/>
        <end position="29"/>
    </location>
</feature>
<evidence type="ECO:0000313" key="2">
    <source>
        <dbReference type="EMBL" id="CAB4143754.1"/>
    </source>
</evidence>